<dbReference type="GeneID" id="75831966"/>
<dbReference type="Proteomes" id="UP001055219">
    <property type="component" value="Unassembled WGS sequence"/>
</dbReference>
<proteinExistence type="predicted"/>
<reference evidence="2" key="2">
    <citation type="submission" date="2022-07" db="EMBL/GenBank/DDBJ databases">
        <authorList>
            <person name="Goncalves M.F.M."/>
            <person name="Hilario S."/>
            <person name="Van De Peer Y."/>
            <person name="Esteves A.C."/>
            <person name="Alves A."/>
        </authorList>
    </citation>
    <scope>NUCLEOTIDE SEQUENCE</scope>
    <source>
        <strain evidence="2">MUM 19.33</strain>
    </source>
</reference>
<dbReference type="Gene3D" id="3.30.70.100">
    <property type="match status" value="1"/>
</dbReference>
<feature type="domain" description="ABM" evidence="1">
    <location>
        <begin position="29"/>
        <end position="83"/>
    </location>
</feature>
<reference evidence="2" key="1">
    <citation type="journal article" date="2021" name="J Fungi (Basel)">
        <title>Genomic and Metabolomic Analyses of the Marine Fungus Emericellopsis cladophorae: Insights into Saltwater Adaptability Mechanisms and Its Biosynthetic Potential.</title>
        <authorList>
            <person name="Goncalves M.F.M."/>
            <person name="Hilario S."/>
            <person name="Van de Peer Y."/>
            <person name="Esteves A.C."/>
            <person name="Alves A."/>
        </authorList>
    </citation>
    <scope>NUCLEOTIDE SEQUENCE</scope>
    <source>
        <strain evidence="2">MUM 19.33</strain>
    </source>
</reference>
<dbReference type="InterPro" id="IPR011008">
    <property type="entry name" value="Dimeric_a/b-barrel"/>
</dbReference>
<evidence type="ECO:0000259" key="1">
    <source>
        <dbReference type="Pfam" id="PF03992"/>
    </source>
</evidence>
<protein>
    <recommendedName>
        <fullName evidence="1">ABM domain-containing protein</fullName>
    </recommendedName>
</protein>
<comment type="caution">
    <text evidence="2">The sequence shown here is derived from an EMBL/GenBank/DDBJ whole genome shotgun (WGS) entry which is preliminary data.</text>
</comment>
<keyword evidence="3" id="KW-1185">Reference proteome</keyword>
<evidence type="ECO:0000313" key="2">
    <source>
        <dbReference type="EMBL" id="KAI6783454.1"/>
    </source>
</evidence>
<dbReference type="SUPFAM" id="SSF54909">
    <property type="entry name" value="Dimeric alpha+beta barrel"/>
    <property type="match status" value="1"/>
</dbReference>
<dbReference type="OrthoDB" id="3830579at2759"/>
<accession>A0A9Q0BGK5</accession>
<name>A0A9Q0BGK5_9HYPO</name>
<dbReference type="AlphaFoldDB" id="A0A9Q0BGK5"/>
<evidence type="ECO:0000313" key="3">
    <source>
        <dbReference type="Proteomes" id="UP001055219"/>
    </source>
</evidence>
<dbReference type="EMBL" id="JAGIXG020000007">
    <property type="protein sequence ID" value="KAI6783454.1"/>
    <property type="molecule type" value="Genomic_DNA"/>
</dbReference>
<sequence>MPPVTQYARLTLKPGTEADALDQSTPTGKIVQRRVTEPTTQPGFRAIHYGLAVERPSELWAFLDWDTVEQHQTWRDSASHDDLRKSLATISDASAPKFSLYITPQPTVAFNDPAYPVVEVLNMLLPPDMDEAAMKMVEGRWDEFARQALHPPALCGKIATGWSLENNAPVRGEEGKTGKVFLALVQWPSTDTHMENRGLSVFKDSIHLLRDLPGLLKMDMFHVHATTKTAA</sequence>
<dbReference type="RefSeq" id="XP_051364310.1">
    <property type="nucleotide sequence ID" value="XM_051503906.1"/>
</dbReference>
<gene>
    <name evidence="2" type="ORF">J7T54_005483</name>
</gene>
<dbReference type="InterPro" id="IPR007138">
    <property type="entry name" value="ABM_dom"/>
</dbReference>
<dbReference type="Pfam" id="PF03992">
    <property type="entry name" value="ABM"/>
    <property type="match status" value="1"/>
</dbReference>
<organism evidence="2 3">
    <name type="scientific">Emericellopsis cladophorae</name>
    <dbReference type="NCBI Taxonomy" id="2686198"/>
    <lineage>
        <taxon>Eukaryota</taxon>
        <taxon>Fungi</taxon>
        <taxon>Dikarya</taxon>
        <taxon>Ascomycota</taxon>
        <taxon>Pezizomycotina</taxon>
        <taxon>Sordariomycetes</taxon>
        <taxon>Hypocreomycetidae</taxon>
        <taxon>Hypocreales</taxon>
        <taxon>Bionectriaceae</taxon>
        <taxon>Emericellopsis</taxon>
    </lineage>
</organism>